<dbReference type="Proteomes" id="UP000095284">
    <property type="component" value="Unplaced"/>
</dbReference>
<protein>
    <submittedName>
        <fullName evidence="5">(pine wood nematode) hypothetical protein</fullName>
    </submittedName>
    <submittedName>
        <fullName evidence="9">3Beta_HSD domain-containing protein</fullName>
    </submittedName>
</protein>
<keyword evidence="8" id="KW-1185">Reference proteome</keyword>
<evidence type="ECO:0000256" key="3">
    <source>
        <dbReference type="RuleBase" id="RU004475"/>
    </source>
</evidence>
<dbReference type="EMBL" id="CAJFCV020000002">
    <property type="protein sequence ID" value="CAG9097276.1"/>
    <property type="molecule type" value="Genomic_DNA"/>
</dbReference>
<dbReference type="SUPFAM" id="SSF51735">
    <property type="entry name" value="NAD(P)-binding Rossmann-fold domains"/>
    <property type="match status" value="1"/>
</dbReference>
<dbReference type="Gene3D" id="3.40.50.720">
    <property type="entry name" value="NAD(P)-binding Rossmann-like Domain"/>
    <property type="match status" value="1"/>
</dbReference>
<proteinExistence type="inferred from homology"/>
<dbReference type="InterPro" id="IPR036291">
    <property type="entry name" value="NAD(P)-bd_dom_sf"/>
</dbReference>
<dbReference type="PANTHER" id="PTHR43245:SF51">
    <property type="entry name" value="SHORT CHAIN DEHYDROGENASE_REDUCTASE FAMILY 42E, MEMBER 2"/>
    <property type="match status" value="1"/>
</dbReference>
<dbReference type="InterPro" id="IPR002225">
    <property type="entry name" value="3Beta_OHSteriod_DH/Estase"/>
</dbReference>
<keyword evidence="2 3" id="KW-0560">Oxidoreductase</keyword>
<dbReference type="PANTHER" id="PTHR43245">
    <property type="entry name" value="BIFUNCTIONAL POLYMYXIN RESISTANCE PROTEIN ARNA"/>
    <property type="match status" value="1"/>
</dbReference>
<dbReference type="Pfam" id="PF01073">
    <property type="entry name" value="3Beta_HSD"/>
    <property type="match status" value="1"/>
</dbReference>
<name>A0A1I7RQ77_BURXY</name>
<evidence type="ECO:0000256" key="1">
    <source>
        <dbReference type="ARBA" id="ARBA00009219"/>
    </source>
</evidence>
<reference evidence="6" key="2">
    <citation type="submission" date="2020-08" db="EMBL/GenBank/DDBJ databases">
        <authorList>
            <person name="Kikuchi T."/>
        </authorList>
    </citation>
    <scope>NUCLEOTIDE SEQUENCE</scope>
    <source>
        <strain evidence="5">Ka4C1</strain>
    </source>
</reference>
<reference evidence="9" key="1">
    <citation type="submission" date="2016-11" db="UniProtKB">
        <authorList>
            <consortium name="WormBaseParasite"/>
        </authorList>
    </citation>
    <scope>IDENTIFICATION</scope>
</reference>
<comment type="similarity">
    <text evidence="1 3">Belongs to the 3-beta-HSD family.</text>
</comment>
<feature type="domain" description="3-beta hydroxysteroid dehydrogenase/isomerase" evidence="4">
    <location>
        <begin position="5"/>
        <end position="282"/>
    </location>
</feature>
<dbReference type="EMBL" id="CAJFDI010000002">
    <property type="protein sequence ID" value="CAD5215427.1"/>
    <property type="molecule type" value="Genomic_DNA"/>
</dbReference>
<dbReference type="OrthoDB" id="2735536at2759"/>
<evidence type="ECO:0000256" key="2">
    <source>
        <dbReference type="ARBA" id="ARBA00023002"/>
    </source>
</evidence>
<dbReference type="InterPro" id="IPR050177">
    <property type="entry name" value="Lipid_A_modif_metabolic_enz"/>
</dbReference>
<dbReference type="Proteomes" id="UP000659654">
    <property type="component" value="Unassembled WGS sequence"/>
</dbReference>
<dbReference type="eggNOG" id="KOG1430">
    <property type="taxonomic scope" value="Eukaryota"/>
</dbReference>
<accession>A0A1I7RQ77</accession>
<evidence type="ECO:0000313" key="9">
    <source>
        <dbReference type="WBParaSite" id="BXY_0286900.1"/>
    </source>
</evidence>
<dbReference type="Proteomes" id="UP000582659">
    <property type="component" value="Unassembled WGS sequence"/>
</dbReference>
<gene>
    <name evidence="5" type="ORF">BXYJ_LOCUS4024</name>
</gene>
<dbReference type="GO" id="GO:0016616">
    <property type="term" value="F:oxidoreductase activity, acting on the CH-OH group of donors, NAD or NADP as acceptor"/>
    <property type="evidence" value="ECO:0007669"/>
    <property type="project" value="InterPro"/>
</dbReference>
<evidence type="ECO:0000259" key="4">
    <source>
        <dbReference type="Pfam" id="PF01073"/>
    </source>
</evidence>
<sequence>MVKVVITGGSGFVAAHLIRRLQERCGDIVDEIHTIDRRPLTHSVNGGIPLTHHGLDLNDERSADVFDGAKIVFHLARKQYDPIMGTNKAETYDKDNFEATKNVVDSVIQHKVQGLVYLGDAFANVPSRDNFGNSEDVHAGEPSSYLLGSYGESKTKAELYVRNKIGTEYGENQKLYGVCFRPTVIYGEGSRGLINAVKRVAEANNGELVNISGSSNGMLQYIYAGNLAIYLEEAMRVLLKEPAEISGHFFYCMDKTEATQFNKVMAKFLEPYGISLKSSFSFLSIYLQTAYAQTKLNLFGIQPEKPVYNMGALRLFVIYAIGFSNRKQQLMFKSRPQFTQEEAMERTARWIASKNFNQPELPLTQEKPIFRRG</sequence>
<dbReference type="AlphaFoldDB" id="A0A1I7RQ77"/>
<evidence type="ECO:0000313" key="8">
    <source>
        <dbReference type="Proteomes" id="UP000659654"/>
    </source>
</evidence>
<dbReference type="WBParaSite" id="BXY_0286900.1">
    <property type="protein sequence ID" value="BXY_0286900.1"/>
    <property type="gene ID" value="BXY_0286900"/>
</dbReference>
<organism evidence="7 9">
    <name type="scientific">Bursaphelenchus xylophilus</name>
    <name type="common">Pinewood nematode worm</name>
    <name type="synonym">Aphelenchoides xylophilus</name>
    <dbReference type="NCBI Taxonomy" id="6326"/>
    <lineage>
        <taxon>Eukaryota</taxon>
        <taxon>Metazoa</taxon>
        <taxon>Ecdysozoa</taxon>
        <taxon>Nematoda</taxon>
        <taxon>Chromadorea</taxon>
        <taxon>Rhabditida</taxon>
        <taxon>Tylenchina</taxon>
        <taxon>Tylenchomorpha</taxon>
        <taxon>Aphelenchoidea</taxon>
        <taxon>Aphelenchoididae</taxon>
        <taxon>Bursaphelenchus</taxon>
    </lineage>
</organism>
<evidence type="ECO:0000313" key="5">
    <source>
        <dbReference type="EMBL" id="CAD5215427.1"/>
    </source>
</evidence>
<evidence type="ECO:0000313" key="6">
    <source>
        <dbReference type="EMBL" id="CAG9097276.1"/>
    </source>
</evidence>
<dbReference type="GO" id="GO:0006694">
    <property type="term" value="P:steroid biosynthetic process"/>
    <property type="evidence" value="ECO:0007669"/>
    <property type="project" value="InterPro"/>
</dbReference>
<evidence type="ECO:0000313" key="7">
    <source>
        <dbReference type="Proteomes" id="UP000095284"/>
    </source>
</evidence>